<keyword evidence="1" id="KW-0812">Transmembrane</keyword>
<dbReference type="AlphaFoldDB" id="A0AA96E036"/>
<evidence type="ECO:0000256" key="1">
    <source>
        <dbReference type="SAM" id="Phobius"/>
    </source>
</evidence>
<dbReference type="EMBL" id="CP134842">
    <property type="protein sequence ID" value="WNL37160.1"/>
    <property type="molecule type" value="Genomic_DNA"/>
</dbReference>
<feature type="transmembrane region" description="Helical" evidence="1">
    <location>
        <begin position="9"/>
        <end position="34"/>
    </location>
</feature>
<sequence>MSSKKFLKIVLGFSSLIILFIFVLNFIVDPLWLFNHSNKFNQKQGSYDERQLKSNYLYYNLKDNFDGILLGSSRATYVDQNDFENMKIFNYSVGAIQPYEYKYYIDFAKKIKGKELKYIIIASDFFGTRTIDKKSRIDPNNYISNTVNISKYKFLLSIDTFKKSISNIRYSLRDREIYYNRYNVKYHRKIPVNEMYKKHILSIKANTKHLSNPDYKYDNEYIDILKEIKNNNLNSKFIIYTSAVTSDLLVSIIKNGKRWEDYKRWLHELVEVFGEVNHFMTINSITNNLENYYDDNHAYPWVLKLLANKLSNVDNKNIPEDFGVLLTKDNIDEHLENIRKQIEEYDLNKLGLD</sequence>
<name>A0AA96E036_9BACT</name>
<proteinExistence type="predicted"/>
<protein>
    <recommendedName>
        <fullName evidence="3">SGNH/GDSL hydrolase family protein</fullName>
    </recommendedName>
</protein>
<keyword evidence="1" id="KW-0472">Membrane</keyword>
<keyword evidence="1" id="KW-1133">Transmembrane helix</keyword>
<organism evidence="2">
    <name type="scientific">Arcobacter sp. AZ-2023</name>
    <dbReference type="NCBI Taxonomy" id="3074453"/>
    <lineage>
        <taxon>Bacteria</taxon>
        <taxon>Pseudomonadati</taxon>
        <taxon>Campylobacterota</taxon>
        <taxon>Epsilonproteobacteria</taxon>
        <taxon>Campylobacterales</taxon>
        <taxon>Arcobacteraceae</taxon>
        <taxon>Arcobacter</taxon>
    </lineage>
</organism>
<gene>
    <name evidence="2" type="ORF">RMQ66_05115</name>
</gene>
<reference evidence="2" key="1">
    <citation type="submission" date="2023-09" db="EMBL/GenBank/DDBJ databases">
        <title>Arcobacter tbilisiensis sp. nov. isolated from chicken meat in Tbilisi, Georgia.</title>
        <authorList>
            <person name="Matthias R."/>
            <person name="Zautner A.E."/>
        </authorList>
    </citation>
    <scope>NUCLEOTIDE SEQUENCE</scope>
    <source>
        <strain evidence="2">LEO 65</strain>
    </source>
</reference>
<evidence type="ECO:0000313" key="2">
    <source>
        <dbReference type="EMBL" id="WNL37160.1"/>
    </source>
</evidence>
<evidence type="ECO:0008006" key="3">
    <source>
        <dbReference type="Google" id="ProtNLM"/>
    </source>
</evidence>
<accession>A0AA96E036</accession>